<dbReference type="Pfam" id="PF00583">
    <property type="entry name" value="Acetyltransf_1"/>
    <property type="match status" value="1"/>
</dbReference>
<dbReference type="PROSITE" id="PS51186">
    <property type="entry name" value="GNAT"/>
    <property type="match status" value="1"/>
</dbReference>
<evidence type="ECO:0000313" key="3">
    <source>
        <dbReference type="EMBL" id="KAL0278958.1"/>
    </source>
</evidence>
<organism evidence="3">
    <name type="scientific">Menopon gallinae</name>
    <name type="common">poultry shaft louse</name>
    <dbReference type="NCBI Taxonomy" id="328185"/>
    <lineage>
        <taxon>Eukaryota</taxon>
        <taxon>Metazoa</taxon>
        <taxon>Ecdysozoa</taxon>
        <taxon>Arthropoda</taxon>
        <taxon>Hexapoda</taxon>
        <taxon>Insecta</taxon>
        <taxon>Pterygota</taxon>
        <taxon>Neoptera</taxon>
        <taxon>Paraneoptera</taxon>
        <taxon>Psocodea</taxon>
        <taxon>Troctomorpha</taxon>
        <taxon>Phthiraptera</taxon>
        <taxon>Amblycera</taxon>
        <taxon>Menoponidae</taxon>
        <taxon>Menopon</taxon>
    </lineage>
</organism>
<reference evidence="3" key="1">
    <citation type="journal article" date="2024" name="Gigascience">
        <title>Chromosome-level genome of the poultry shaft louse Menopon gallinae provides insight into the host-switching and adaptive evolution of parasitic lice.</title>
        <authorList>
            <person name="Xu Y."/>
            <person name="Ma L."/>
            <person name="Liu S."/>
            <person name="Liang Y."/>
            <person name="Liu Q."/>
            <person name="He Z."/>
            <person name="Tian L."/>
            <person name="Duan Y."/>
            <person name="Cai W."/>
            <person name="Li H."/>
            <person name="Song F."/>
        </authorList>
    </citation>
    <scope>NUCLEOTIDE SEQUENCE</scope>
    <source>
        <strain evidence="3">Cailab_2023a</strain>
    </source>
</reference>
<feature type="compositionally biased region" description="Polar residues" evidence="1">
    <location>
        <begin position="280"/>
        <end position="294"/>
    </location>
</feature>
<feature type="region of interest" description="Disordered" evidence="1">
    <location>
        <begin position="280"/>
        <end position="316"/>
    </location>
</feature>
<dbReference type="Gene3D" id="3.90.980.20">
    <property type="match status" value="1"/>
</dbReference>
<accession>A0AAW2IBA5</accession>
<evidence type="ECO:0000259" key="2">
    <source>
        <dbReference type="PROSITE" id="PS51186"/>
    </source>
</evidence>
<dbReference type="InterPro" id="IPR000182">
    <property type="entry name" value="GNAT_dom"/>
</dbReference>
<sequence>MSVCKNCKKNKPDEFFECCSCGEYVHPRCLKTCTVPGGLLGDVFFVYTCEKCSINGVEHLERDKMSWVDVVLLTLYNLTELHSHQSFKGYFHCNQHIKRFVNSEWKTIFPHMRTKRKSWKQMITATLKSYTPEYFSCGDGMLEFPSTLTGWYKLARPDILPNHALMERKGKRKKRKLDSEQPQFVYQSDNSVWGENSCQDSDQNSTRVNPLLMFCNESSTSQENMYSRSYVKPTASLSEYLFAEEDKSDEIDIDVTDSDSIVDIRCKESCESPLIFQKSQNANSKNSGSETSNIGIKIKEEPPNDEEESTADQDWKSETGYETNFSVVSNSLFVKNDNPSYKPWRKYPRFSWNCTPMNEQEEFYLMSNLWRKISEANEVSVADIRLHRKLKLRRLKRERNLSVFDPQSPNQTSWIRSGDYRVLDRYQFQTVVTSFDDDKLNSFRTRLMGHTEQYSCFVSPFTQRVLKPFIRRDYESTPLWLKLLGEMQKEVNKKDLNWTPPPRAPIDYSYVRPHHIPAINSLAQQYFWPGINLTECLQYPDFSCVVLYKKLIVAFAFLVPDVTCNEAYVSFIFTRPEWRRAGIGTFMLYHLIQTCMGRDITLHVSATNPALLLYQKFGFKVEEFVQDFYEKYLPIDSNECKHALFLRLSR</sequence>
<name>A0AAW2IBA5_9NEOP</name>
<dbReference type="PANTHER" id="PTHR20916">
    <property type="entry name" value="CYSTEINE AND GLYCINE-RICH PROTEIN 2 BINDING PROTEIN"/>
    <property type="match status" value="1"/>
</dbReference>
<comment type="caution">
    <text evidence="3">The sequence shown here is derived from an EMBL/GenBank/DDBJ whole genome shotgun (WGS) entry which is preliminary data.</text>
</comment>
<dbReference type="FunFam" id="3.40.630.30:FF:000013">
    <property type="entry name" value="cysteine-rich protein 2-binding protein-like"/>
    <property type="match status" value="1"/>
</dbReference>
<gene>
    <name evidence="3" type="ORF">PYX00_000622</name>
</gene>
<protein>
    <recommendedName>
        <fullName evidence="2">N-acetyltransferase domain-containing protein</fullName>
    </recommendedName>
</protein>
<dbReference type="PANTHER" id="PTHR20916:SF26">
    <property type="entry name" value="CYSTEINE-RICH PROTEIN 2-BINDING PROTEIN"/>
    <property type="match status" value="1"/>
</dbReference>
<dbReference type="EMBL" id="JARGDH010000001">
    <property type="protein sequence ID" value="KAL0278958.1"/>
    <property type="molecule type" value="Genomic_DNA"/>
</dbReference>
<proteinExistence type="predicted"/>
<dbReference type="CDD" id="cd04301">
    <property type="entry name" value="NAT_SF"/>
    <property type="match status" value="1"/>
</dbReference>
<dbReference type="AlphaFoldDB" id="A0AAW2IBA5"/>
<dbReference type="GO" id="GO:0004402">
    <property type="term" value="F:histone acetyltransferase activity"/>
    <property type="evidence" value="ECO:0007669"/>
    <property type="project" value="TreeGrafter"/>
</dbReference>
<dbReference type="InterPro" id="IPR016181">
    <property type="entry name" value="Acyl_CoA_acyltransferase"/>
</dbReference>
<evidence type="ECO:0000256" key="1">
    <source>
        <dbReference type="SAM" id="MobiDB-lite"/>
    </source>
</evidence>
<dbReference type="SUPFAM" id="SSF55729">
    <property type="entry name" value="Acyl-CoA N-acyltransferases (Nat)"/>
    <property type="match status" value="1"/>
</dbReference>
<dbReference type="Gene3D" id="3.40.630.30">
    <property type="match status" value="1"/>
</dbReference>
<feature type="domain" description="N-acetyltransferase" evidence="2">
    <location>
        <begin position="506"/>
        <end position="650"/>
    </location>
</feature>